<organism evidence="1 2">
    <name type="scientific">Nepenthes gracilis</name>
    <name type="common">Slender pitcher plant</name>
    <dbReference type="NCBI Taxonomy" id="150966"/>
    <lineage>
        <taxon>Eukaryota</taxon>
        <taxon>Viridiplantae</taxon>
        <taxon>Streptophyta</taxon>
        <taxon>Embryophyta</taxon>
        <taxon>Tracheophyta</taxon>
        <taxon>Spermatophyta</taxon>
        <taxon>Magnoliopsida</taxon>
        <taxon>eudicotyledons</taxon>
        <taxon>Gunneridae</taxon>
        <taxon>Pentapetalae</taxon>
        <taxon>Caryophyllales</taxon>
        <taxon>Nepenthaceae</taxon>
        <taxon>Nepenthes</taxon>
    </lineage>
</organism>
<accession>A0AAD3TEF4</accession>
<dbReference type="Proteomes" id="UP001279734">
    <property type="component" value="Unassembled WGS sequence"/>
</dbReference>
<name>A0AAD3TEF4_NEPGR</name>
<keyword evidence="2" id="KW-1185">Reference proteome</keyword>
<evidence type="ECO:0000313" key="2">
    <source>
        <dbReference type="Proteomes" id="UP001279734"/>
    </source>
</evidence>
<dbReference type="AlphaFoldDB" id="A0AAD3TEF4"/>
<evidence type="ECO:0000313" key="1">
    <source>
        <dbReference type="EMBL" id="GMH27716.1"/>
    </source>
</evidence>
<dbReference type="EMBL" id="BSYO01000033">
    <property type="protein sequence ID" value="GMH27716.1"/>
    <property type="molecule type" value="Genomic_DNA"/>
</dbReference>
<gene>
    <name evidence="1" type="ORF">Nepgr_029559</name>
</gene>
<proteinExistence type="predicted"/>
<comment type="caution">
    <text evidence="1">The sequence shown here is derived from an EMBL/GenBank/DDBJ whole genome shotgun (WGS) entry which is preliminary data.</text>
</comment>
<sequence>MTRAVAAEGRATSAEPVIAIIESSMAEVEATILEKRTTVAEDRVTAAEVRTTTVEARECYEGVHGSPIALVESLSCRSILRRSVPFSLLAMRIGSIVTKGLCL</sequence>
<reference evidence="1" key="1">
    <citation type="submission" date="2023-05" db="EMBL/GenBank/DDBJ databases">
        <title>Nepenthes gracilis genome sequencing.</title>
        <authorList>
            <person name="Fukushima K."/>
        </authorList>
    </citation>
    <scope>NUCLEOTIDE SEQUENCE</scope>
    <source>
        <strain evidence="1">SING2019-196</strain>
    </source>
</reference>
<protein>
    <submittedName>
        <fullName evidence="1">Uncharacterized protein</fullName>
    </submittedName>
</protein>